<feature type="domain" description="LNR" evidence="24">
    <location>
        <begin position="796"/>
        <end position="829"/>
    </location>
</feature>
<dbReference type="PROSITE" id="PS00022">
    <property type="entry name" value="EGF_1"/>
    <property type="match status" value="8"/>
</dbReference>
<dbReference type="SUPFAM" id="SSF90193">
    <property type="entry name" value="Notch domain"/>
    <property type="match status" value="2"/>
</dbReference>
<organism evidence="25 26">
    <name type="scientific">Anisodus tanguticus</name>
    <dbReference type="NCBI Taxonomy" id="243964"/>
    <lineage>
        <taxon>Eukaryota</taxon>
        <taxon>Viridiplantae</taxon>
        <taxon>Streptophyta</taxon>
        <taxon>Embryophyta</taxon>
        <taxon>Tracheophyta</taxon>
        <taxon>Spermatophyta</taxon>
        <taxon>Magnoliopsida</taxon>
        <taxon>eudicotyledons</taxon>
        <taxon>Gunneridae</taxon>
        <taxon>Pentapetalae</taxon>
        <taxon>asterids</taxon>
        <taxon>lamiids</taxon>
        <taxon>Solanales</taxon>
        <taxon>Solanaceae</taxon>
        <taxon>Solanoideae</taxon>
        <taxon>Hyoscyameae</taxon>
        <taxon>Anisodus</taxon>
    </lineage>
</organism>
<dbReference type="InterPro" id="IPR036770">
    <property type="entry name" value="Ankyrin_rpt-contain_sf"/>
</dbReference>
<dbReference type="Pfam" id="PF00066">
    <property type="entry name" value="Notch"/>
    <property type="match status" value="2"/>
</dbReference>
<feature type="domain" description="EGF-like" evidence="23">
    <location>
        <begin position="593"/>
        <end position="629"/>
    </location>
</feature>
<keyword evidence="11" id="KW-0805">Transcription regulation</keyword>
<feature type="compositionally biased region" description="Low complexity" evidence="21">
    <location>
        <begin position="1480"/>
        <end position="1495"/>
    </location>
</feature>
<comment type="subcellular location">
    <subcellularLocation>
        <location evidence="2">Cell membrane</location>
        <topology evidence="2">Single-pass type I membrane protein</topology>
    </subcellularLocation>
    <subcellularLocation>
        <location evidence="1">Nucleus</location>
    </subcellularLocation>
</comment>
<accession>A0AAE1UTT7</accession>
<keyword evidence="17" id="KW-0325">Glycoprotein</keyword>
<keyword evidence="6" id="KW-0732">Signal</keyword>
<evidence type="ECO:0000256" key="7">
    <source>
        <dbReference type="ARBA" id="ARBA00022737"/>
    </source>
</evidence>
<dbReference type="PANTHER" id="PTHR45836:SF23">
    <property type="entry name" value="NEUROGENIC LOCUS NOTCH HOMOLOG PROTEIN 1"/>
    <property type="match status" value="1"/>
</dbReference>
<feature type="transmembrane region" description="Helical" evidence="22">
    <location>
        <begin position="998"/>
        <end position="1019"/>
    </location>
</feature>
<evidence type="ECO:0000256" key="19">
    <source>
        <dbReference type="PROSITE-ProRule" id="PRU00023"/>
    </source>
</evidence>
<evidence type="ECO:0000313" key="25">
    <source>
        <dbReference type="EMBL" id="KAK4337150.1"/>
    </source>
</evidence>
<dbReference type="SMART" id="SM00004">
    <property type="entry name" value="NL"/>
    <property type="match status" value="2"/>
</dbReference>
<dbReference type="Gene3D" id="1.25.40.20">
    <property type="entry name" value="Ankyrin repeat-containing domain"/>
    <property type="match status" value="1"/>
</dbReference>
<feature type="domain" description="EGF-like" evidence="23">
    <location>
        <begin position="337"/>
        <end position="374"/>
    </location>
</feature>
<evidence type="ECO:0000256" key="8">
    <source>
        <dbReference type="ARBA" id="ARBA00022782"/>
    </source>
</evidence>
<evidence type="ECO:0000256" key="20">
    <source>
        <dbReference type="PROSITE-ProRule" id="PRU00076"/>
    </source>
</evidence>
<feature type="repeat" description="ANK" evidence="19">
    <location>
        <begin position="1383"/>
        <end position="1415"/>
    </location>
</feature>
<dbReference type="PRINTS" id="PR00010">
    <property type="entry name" value="EGFBLOOD"/>
</dbReference>
<feature type="repeat" description="ANK" evidence="19">
    <location>
        <begin position="1283"/>
        <end position="1315"/>
    </location>
</feature>
<evidence type="ECO:0000256" key="2">
    <source>
        <dbReference type="ARBA" id="ARBA00004251"/>
    </source>
</evidence>
<evidence type="ECO:0000256" key="18">
    <source>
        <dbReference type="ARBA" id="ARBA00023242"/>
    </source>
</evidence>
<feature type="disulfide bond" evidence="20">
    <location>
        <begin position="422"/>
        <end position="439"/>
    </location>
</feature>
<dbReference type="InterPro" id="IPR002110">
    <property type="entry name" value="Ankyrin_rpt"/>
</dbReference>
<dbReference type="InterPro" id="IPR035993">
    <property type="entry name" value="Notch-like_dom_sf"/>
</dbReference>
<evidence type="ECO:0000256" key="1">
    <source>
        <dbReference type="ARBA" id="ARBA00004123"/>
    </source>
</evidence>
<sequence>MAASYLDEKNSLSNQVKTSVVPKNNNSDADSYQEKHVEVIQKTTTVINNGVTETIQMFKKVRQVSGKIRDRLLAIKMMENENSDDEINSNNCVVEEIETEDENESLSTKNLENLRAAAHNSSNSPFEKADQTNLNDQTNAAAAAQFIPLATPLQPNPYGLPPTPGYCIYPNHASAAAAALQLAYQQQLQQQQFNYQQQLQSSFQNQNLSHQAQIYQQAAAIPQIPTMPSHHGNQNNVALELSQTPSNKHSYKSAFTVPSNSATTSASASKSPNLSSNSLTYTPRVNGIYQLQDNSLVQSINDSSYLVHKPLAFNASSGNPLYSNNPQFYNQGLFCSELIECSNSSPCQNGARCVSSHGKSQCVCVNGYTGPDCSINIDDCASNPCSAGSICHDRIGSFFCECSKGWTGLLCQLRDGCASNPCHPSATCYANPTNGSAMCSCPKGYKGDDCSIDINECEESGSPCEHGGTCVNTEGSFRCDCLPGFTGSRCEININECASNPCINEGTCLDEIGGFRCICAPGYTGTQCETDIDECVEKPCLNNGPGFTGPNCQTDINECLSNPCYHGGVCHDLANGFKCECPLGFTGLNCEIDIDECASSPCANGGKCHDLPNGFKCTCPKGYYDARCMSDVNECDPNPCLNGAQCEDDVNKYICHCLPGYTGPRCELEVDACASSPCQHNGQCMNYMGNYKCVCPAGFTGKSCEINISDCNASLFGDCLLGYNVNPWVNCTHSTFCWKAFSDGVCNEVCNTKECLFDGMDCLNKQKNAGSNNRYIIDKDDKQNQDIRLNGKRRQCNPEFDSYCQRNYQNGYCDQGCNNEQCGWDGLDCLEVNQKNNVKQYNYAELPYVAKGSLLITLDVPFNKLTETNEIQNSQKTKADERPIHFILRVLSQIVGTTLRVKQDFNDGNLVLRPVKNDNGENLTEVEVIADNRMCEYDCFDSAMQIANYLAAFQARTNELSHQFGHNTKFSLKSIRAREEAESLVGQNYPKEKEATSIVSWISCCIVIIFIGVLLGVLITNNKKRVAHGITWFPEGFTLKSGASCRSISTYNAAGGEYSRNKPLSKLRGNLHKLDRKPDGQEMSKNWMGSENLKTIPENKDLNTISHVIYEEPKDPRPWSMQHYEAYGDGKNQSSNNNGSGIVMPLQMYPDLKQILHPGLMQPQNMVMQTKANTEPPTNGLLSPPLVGCPGGVDVTGPSGLTPLMVAAAFRGATPFCGVGGDETSTTTPVTETTQLLDNELMDTHNGPGSASSSNGTSGNSSSSMIDALISQGASVDKKMENTGETSLHLAARFCRADAVKRLLEAKADCNAQDFSGRTPLHTAIAADACGAFEILIRNRATQLNAKSNDGNTPLIIAVRNCADSMMNELLLAGADVNASDNAERSALHWAAMVSNLKALKALIEYGANKDAQDEKEQTPLFLAAREGAYECVKTLLQAGANKDITDHMDVSPRKIAETKGHKDILGLLDGNVPITITNNSNNQNLNTQNSSANNPTSPHIVSPKKSSNSTTAIGLLLHHQLLLVIG</sequence>
<keyword evidence="18" id="KW-0539">Nucleus</keyword>
<keyword evidence="7" id="KW-0677">Repeat</keyword>
<evidence type="ECO:0000256" key="3">
    <source>
        <dbReference type="ARBA" id="ARBA00005847"/>
    </source>
</evidence>
<dbReference type="GO" id="GO:0005509">
    <property type="term" value="F:calcium ion binding"/>
    <property type="evidence" value="ECO:0007669"/>
    <property type="project" value="InterPro"/>
</dbReference>
<evidence type="ECO:0000256" key="21">
    <source>
        <dbReference type="SAM" id="MobiDB-lite"/>
    </source>
</evidence>
<comment type="caution">
    <text evidence="25">The sequence shown here is derived from an EMBL/GenBank/DDBJ whole genome shotgun (WGS) entry which is preliminary data.</text>
</comment>
<feature type="domain" description="EGF-like" evidence="23">
    <location>
        <begin position="631"/>
        <end position="667"/>
    </location>
</feature>
<dbReference type="PROSITE" id="PS50258">
    <property type="entry name" value="LNR"/>
    <property type="match status" value="2"/>
</dbReference>
<keyword evidence="16" id="KW-0804">Transcription</keyword>
<feature type="disulfide bond" evidence="20">
    <location>
        <begin position="695"/>
        <end position="704"/>
    </location>
</feature>
<dbReference type="InterPro" id="IPR018097">
    <property type="entry name" value="EGF_Ca-bd_CS"/>
</dbReference>
<evidence type="ECO:0000256" key="10">
    <source>
        <dbReference type="ARBA" id="ARBA00022989"/>
    </source>
</evidence>
<dbReference type="PROSITE" id="PS01187">
    <property type="entry name" value="EGF_CA"/>
    <property type="match status" value="2"/>
</dbReference>
<comment type="caution">
    <text evidence="20">Lacks conserved residue(s) required for the propagation of feature annotation.</text>
</comment>
<keyword evidence="12 19" id="KW-0040">ANK repeat</keyword>
<dbReference type="GO" id="GO:0030154">
    <property type="term" value="P:cell differentiation"/>
    <property type="evidence" value="ECO:0007669"/>
    <property type="project" value="UniProtKB-KW"/>
</dbReference>
<feature type="disulfide bond" evidence="20">
    <location>
        <begin position="657"/>
        <end position="666"/>
    </location>
</feature>
<dbReference type="PRINTS" id="PR01983">
    <property type="entry name" value="NOTCH"/>
</dbReference>
<feature type="disulfide bond" evidence="20">
    <location>
        <begin position="581"/>
        <end position="590"/>
    </location>
</feature>
<feature type="domain" description="EGF-like" evidence="23">
    <location>
        <begin position="555"/>
        <end position="591"/>
    </location>
</feature>
<dbReference type="Pfam" id="PF07645">
    <property type="entry name" value="EGF_CA"/>
    <property type="match status" value="1"/>
</dbReference>
<keyword evidence="5 22" id="KW-0812">Transmembrane</keyword>
<evidence type="ECO:0000256" key="16">
    <source>
        <dbReference type="ARBA" id="ARBA00023163"/>
    </source>
</evidence>
<proteinExistence type="inferred from homology"/>
<dbReference type="Pfam" id="PF12796">
    <property type="entry name" value="Ank_2"/>
    <property type="match status" value="1"/>
</dbReference>
<keyword evidence="15" id="KW-0010">Activator</keyword>
<name>A0AAE1UTT7_9SOLA</name>
<dbReference type="Pfam" id="PF12661">
    <property type="entry name" value="hEGF"/>
    <property type="match status" value="1"/>
</dbReference>
<dbReference type="Gene3D" id="2.10.25.10">
    <property type="entry name" value="Laminin"/>
    <property type="match status" value="9"/>
</dbReference>
<dbReference type="PROSITE" id="PS00010">
    <property type="entry name" value="ASX_HYDROXYL"/>
    <property type="match status" value="7"/>
</dbReference>
<evidence type="ECO:0000313" key="26">
    <source>
        <dbReference type="Proteomes" id="UP001291623"/>
    </source>
</evidence>
<dbReference type="InterPro" id="IPR051355">
    <property type="entry name" value="Notch/Slit_guidance"/>
</dbReference>
<evidence type="ECO:0000256" key="9">
    <source>
        <dbReference type="ARBA" id="ARBA00022976"/>
    </source>
</evidence>
<feature type="disulfide bond" evidence="20">
    <location>
        <begin position="619"/>
        <end position="628"/>
    </location>
</feature>
<keyword evidence="10 22" id="KW-1133">Transmembrane helix</keyword>
<dbReference type="InterPro" id="IPR000152">
    <property type="entry name" value="EGF-type_Asp/Asn_hydroxyl_site"/>
</dbReference>
<dbReference type="GO" id="GO:0043235">
    <property type="term" value="C:receptor complex"/>
    <property type="evidence" value="ECO:0007669"/>
    <property type="project" value="TreeGrafter"/>
</dbReference>
<evidence type="ECO:0008006" key="27">
    <source>
        <dbReference type="Google" id="ProtNLM"/>
    </source>
</evidence>
<dbReference type="SUPFAM" id="SSF57196">
    <property type="entry name" value="EGF/Laminin"/>
    <property type="match status" value="4"/>
</dbReference>
<feature type="disulfide bond" evidence="20">
    <location>
        <begin position="519"/>
        <end position="528"/>
    </location>
</feature>
<dbReference type="InterPro" id="IPR000742">
    <property type="entry name" value="EGF"/>
</dbReference>
<evidence type="ECO:0000256" key="17">
    <source>
        <dbReference type="ARBA" id="ARBA00023180"/>
    </source>
</evidence>
<feature type="domain" description="EGF-like" evidence="23">
    <location>
        <begin position="493"/>
        <end position="529"/>
    </location>
</feature>
<dbReference type="InterPro" id="IPR000800">
    <property type="entry name" value="Notch_dom"/>
</dbReference>
<dbReference type="FunFam" id="2.10.25.10:FF:000122">
    <property type="entry name" value="Protein crumbs homolog 2"/>
    <property type="match status" value="1"/>
</dbReference>
<feature type="domain" description="EGF-like" evidence="23">
    <location>
        <begin position="413"/>
        <end position="451"/>
    </location>
</feature>
<dbReference type="Proteomes" id="UP001291623">
    <property type="component" value="Unassembled WGS sequence"/>
</dbReference>
<dbReference type="SMART" id="SM00181">
    <property type="entry name" value="EGF"/>
    <property type="match status" value="10"/>
</dbReference>
<dbReference type="PANTHER" id="PTHR45836">
    <property type="entry name" value="SLIT HOMOLOG"/>
    <property type="match status" value="1"/>
</dbReference>
<dbReference type="FunFam" id="2.10.25.10:FF:000004">
    <property type="entry name" value="Neurogenic locus notch 1"/>
    <property type="match status" value="2"/>
</dbReference>
<evidence type="ECO:0000256" key="14">
    <source>
        <dbReference type="ARBA" id="ARBA00023157"/>
    </source>
</evidence>
<evidence type="ECO:0000256" key="6">
    <source>
        <dbReference type="ARBA" id="ARBA00022729"/>
    </source>
</evidence>
<gene>
    <name evidence="25" type="ORF">RND71_043368</name>
</gene>
<dbReference type="InterPro" id="IPR001881">
    <property type="entry name" value="EGF-like_Ca-bd_dom"/>
</dbReference>
<keyword evidence="8" id="KW-0221">Differentiation</keyword>
<dbReference type="GO" id="GO:0007219">
    <property type="term" value="P:Notch signaling pathway"/>
    <property type="evidence" value="ECO:0007669"/>
    <property type="project" value="UniProtKB-KW"/>
</dbReference>
<feature type="region of interest" description="Disordered" evidence="21">
    <location>
        <begin position="1480"/>
        <end position="1507"/>
    </location>
</feature>
<keyword evidence="26" id="KW-1185">Reference proteome</keyword>
<dbReference type="FunFam" id="2.10.25.10:FF:000136">
    <property type="entry name" value="Neurogenic locus notch 1"/>
    <property type="match status" value="1"/>
</dbReference>
<reference evidence="25" key="1">
    <citation type="submission" date="2023-12" db="EMBL/GenBank/DDBJ databases">
        <title>Genome assembly of Anisodus tanguticus.</title>
        <authorList>
            <person name="Wang Y.-J."/>
        </authorList>
    </citation>
    <scope>NUCLEOTIDE SEQUENCE</scope>
    <source>
        <strain evidence="25">KB-2021</strain>
        <tissue evidence="25">Leaf</tissue>
    </source>
</reference>
<feature type="disulfide bond" evidence="20">
    <location>
        <begin position="481"/>
        <end position="490"/>
    </location>
</feature>
<feature type="domain" description="EGF-like" evidence="23">
    <location>
        <begin position="669"/>
        <end position="705"/>
    </location>
</feature>
<keyword evidence="14 20" id="KW-1015">Disulfide bond</keyword>
<comment type="similarity">
    <text evidence="3">Belongs to the NOTCH family.</text>
</comment>
<keyword evidence="13 22" id="KW-0472">Membrane</keyword>
<dbReference type="Pfam" id="PF00008">
    <property type="entry name" value="EGF"/>
    <property type="match status" value="6"/>
</dbReference>
<dbReference type="Gene3D" id="4.10.470.20">
    <property type="match status" value="2"/>
</dbReference>
<evidence type="ECO:0000256" key="12">
    <source>
        <dbReference type="ARBA" id="ARBA00023043"/>
    </source>
</evidence>
<feature type="repeat" description="ANK" evidence="19">
    <location>
        <begin position="1350"/>
        <end position="1382"/>
    </location>
</feature>
<dbReference type="PROSITE" id="PS50026">
    <property type="entry name" value="EGF_3"/>
    <property type="match status" value="9"/>
</dbReference>
<evidence type="ECO:0000256" key="13">
    <source>
        <dbReference type="ARBA" id="ARBA00023136"/>
    </source>
</evidence>
<dbReference type="SUPFAM" id="SSF48403">
    <property type="entry name" value="Ankyrin repeat"/>
    <property type="match status" value="1"/>
</dbReference>
<dbReference type="SMART" id="SM00248">
    <property type="entry name" value="ANK"/>
    <property type="match status" value="6"/>
</dbReference>
<dbReference type="InterPro" id="IPR049883">
    <property type="entry name" value="NOTCH1_EGF-like"/>
</dbReference>
<dbReference type="SMART" id="SM00179">
    <property type="entry name" value="EGF_CA"/>
    <property type="match status" value="10"/>
</dbReference>
<feature type="compositionally biased region" description="Polar residues" evidence="21">
    <location>
        <begin position="1496"/>
        <end position="1507"/>
    </location>
</feature>
<dbReference type="SUPFAM" id="SSF81995">
    <property type="entry name" value="beta-sandwich domain of Sec23/24"/>
    <property type="match status" value="1"/>
</dbReference>
<dbReference type="PROSITE" id="PS50088">
    <property type="entry name" value="ANK_REPEAT"/>
    <property type="match status" value="4"/>
</dbReference>
<dbReference type="InterPro" id="IPR013032">
    <property type="entry name" value="EGF-like_CS"/>
</dbReference>
<feature type="region of interest" description="Disordered" evidence="21">
    <location>
        <begin position="1241"/>
        <end position="1264"/>
    </location>
</feature>
<feature type="domain" description="LNR" evidence="24">
    <location>
        <begin position="731"/>
        <end position="767"/>
    </location>
</feature>
<dbReference type="GO" id="GO:0003008">
    <property type="term" value="P:system process"/>
    <property type="evidence" value="ECO:0007669"/>
    <property type="project" value="UniProtKB-ARBA"/>
</dbReference>
<evidence type="ECO:0000256" key="22">
    <source>
        <dbReference type="SAM" id="Phobius"/>
    </source>
</evidence>
<feature type="disulfide bond" evidence="20">
    <location>
        <begin position="364"/>
        <end position="373"/>
    </location>
</feature>
<evidence type="ECO:0000259" key="23">
    <source>
        <dbReference type="PROSITE" id="PS50026"/>
    </source>
</evidence>
<dbReference type="PROSITE" id="PS01186">
    <property type="entry name" value="EGF_2"/>
    <property type="match status" value="9"/>
</dbReference>
<dbReference type="FunFam" id="2.10.25.10:FF:000060">
    <property type="entry name" value="Neurogenic locus notch protein 1"/>
    <property type="match status" value="1"/>
</dbReference>
<feature type="domain" description="EGF-like" evidence="23">
    <location>
        <begin position="453"/>
        <end position="491"/>
    </location>
</feature>
<feature type="disulfide bond" evidence="20">
    <location>
        <begin position="402"/>
        <end position="411"/>
    </location>
</feature>
<dbReference type="InterPro" id="IPR009030">
    <property type="entry name" value="Growth_fac_rcpt_cys_sf"/>
</dbReference>
<dbReference type="Pfam" id="PF13857">
    <property type="entry name" value="Ank_5"/>
    <property type="match status" value="1"/>
</dbReference>
<dbReference type="CDD" id="cd21706">
    <property type="entry name" value="JMTM_dNotch"/>
    <property type="match status" value="1"/>
</dbReference>
<feature type="disulfide bond" evidence="20">
    <location>
        <begin position="441"/>
        <end position="450"/>
    </location>
</feature>
<dbReference type="SUPFAM" id="SSF57184">
    <property type="entry name" value="Growth factor receptor domain"/>
    <property type="match status" value="2"/>
</dbReference>
<dbReference type="FunFam" id="2.10.25.10:FF:000309">
    <property type="entry name" value="Uncharacterized protein, isoform A"/>
    <property type="match status" value="1"/>
</dbReference>
<dbReference type="GO" id="GO:0005634">
    <property type="term" value="C:nucleus"/>
    <property type="evidence" value="ECO:0007669"/>
    <property type="project" value="UniProtKB-SubCell"/>
</dbReference>
<dbReference type="EMBL" id="JAVYJV010000051">
    <property type="protein sequence ID" value="KAK4337150.1"/>
    <property type="molecule type" value="Genomic_DNA"/>
</dbReference>
<protein>
    <recommendedName>
        <fullName evidence="27">Notch</fullName>
    </recommendedName>
</protein>
<keyword evidence="9" id="KW-0914">Notch signaling pathway</keyword>
<evidence type="ECO:0000256" key="4">
    <source>
        <dbReference type="ARBA" id="ARBA00022536"/>
    </source>
</evidence>
<dbReference type="GO" id="GO:0009986">
    <property type="term" value="C:cell surface"/>
    <property type="evidence" value="ECO:0007669"/>
    <property type="project" value="TreeGrafter"/>
</dbReference>
<feature type="repeat" description="ANK" evidence="19">
    <location>
        <begin position="1416"/>
        <end position="1448"/>
    </location>
</feature>
<feature type="domain" description="EGF-like" evidence="23">
    <location>
        <begin position="376"/>
        <end position="412"/>
    </location>
</feature>
<dbReference type="PROSITE" id="PS50297">
    <property type="entry name" value="ANK_REP_REGION"/>
    <property type="match status" value="4"/>
</dbReference>
<evidence type="ECO:0000256" key="11">
    <source>
        <dbReference type="ARBA" id="ARBA00023015"/>
    </source>
</evidence>
<dbReference type="FunFam" id="2.10.25.10:FF:000472">
    <property type="entry name" value="Uncharacterized protein, isoform A"/>
    <property type="match status" value="2"/>
</dbReference>
<feature type="compositionally biased region" description="Low complexity" evidence="21">
    <location>
        <begin position="1246"/>
        <end position="1264"/>
    </location>
</feature>
<evidence type="ECO:0000256" key="5">
    <source>
        <dbReference type="ARBA" id="ARBA00022692"/>
    </source>
</evidence>
<dbReference type="GO" id="GO:0005886">
    <property type="term" value="C:plasma membrane"/>
    <property type="evidence" value="ECO:0007669"/>
    <property type="project" value="UniProtKB-SubCell"/>
</dbReference>
<dbReference type="GO" id="GO:0051240">
    <property type="term" value="P:positive regulation of multicellular organismal process"/>
    <property type="evidence" value="ECO:0007669"/>
    <property type="project" value="UniProtKB-ARBA"/>
</dbReference>
<keyword evidence="4 20" id="KW-0245">EGF-like domain</keyword>
<evidence type="ECO:0000256" key="15">
    <source>
        <dbReference type="ARBA" id="ARBA00023159"/>
    </source>
</evidence>
<dbReference type="CDD" id="cd00054">
    <property type="entry name" value="EGF_CA"/>
    <property type="match status" value="8"/>
</dbReference>
<evidence type="ECO:0000259" key="24">
    <source>
        <dbReference type="PROSITE" id="PS50258"/>
    </source>
</evidence>